<evidence type="ECO:0000313" key="3">
    <source>
        <dbReference type="Proteomes" id="UP000326759"/>
    </source>
</evidence>
<dbReference type="EMBL" id="SEYY01000008">
    <property type="protein sequence ID" value="KAB7508219.1"/>
    <property type="molecule type" value="Genomic_DNA"/>
</dbReference>
<accession>A0A5N5TQ02</accession>
<dbReference type="OrthoDB" id="6365595at2759"/>
<organism evidence="2 3">
    <name type="scientific">Armadillidium nasatum</name>
    <dbReference type="NCBI Taxonomy" id="96803"/>
    <lineage>
        <taxon>Eukaryota</taxon>
        <taxon>Metazoa</taxon>
        <taxon>Ecdysozoa</taxon>
        <taxon>Arthropoda</taxon>
        <taxon>Crustacea</taxon>
        <taxon>Multicrustacea</taxon>
        <taxon>Malacostraca</taxon>
        <taxon>Eumalacostraca</taxon>
        <taxon>Peracarida</taxon>
        <taxon>Isopoda</taxon>
        <taxon>Oniscidea</taxon>
        <taxon>Crinocheta</taxon>
        <taxon>Armadillidiidae</taxon>
        <taxon>Armadillidium</taxon>
    </lineage>
</organism>
<name>A0A5N5TQ02_9CRUS</name>
<feature type="non-terminal residue" evidence="2">
    <location>
        <position position="213"/>
    </location>
</feature>
<proteinExistence type="predicted"/>
<evidence type="ECO:0000313" key="2">
    <source>
        <dbReference type="EMBL" id="KAB7508219.1"/>
    </source>
</evidence>
<comment type="caution">
    <text evidence="2">The sequence shown here is derived from an EMBL/GenBank/DDBJ whole genome shotgun (WGS) entry which is preliminary data.</text>
</comment>
<keyword evidence="1" id="KW-0175">Coiled coil</keyword>
<protein>
    <submittedName>
        <fullName evidence="2">Uncharacterized protein</fullName>
    </submittedName>
</protein>
<feature type="coiled-coil region" evidence="1">
    <location>
        <begin position="70"/>
        <end position="147"/>
    </location>
</feature>
<dbReference type="Proteomes" id="UP000326759">
    <property type="component" value="Unassembled WGS sequence"/>
</dbReference>
<dbReference type="AlphaFoldDB" id="A0A5N5TQ02"/>
<sequence>MASIEVSLGWRRRREALLETLPRAARELVRELDALHQTVREKENCIQGLRTQITNLGGTVSSVGDGAGGFVVSESERKRIQERLEKVETEIESKKVTVKNLKIALDKIDITDNIDVRIRAAELEYELEREELNILNLKEEASVLNTRLQESCLPPAVPVEGINTSSPVKSRPPLYEYLNTPGNTTIVSGVSLISANVSSTPGNPPFHITFRPP</sequence>
<gene>
    <name evidence="2" type="ORF">Anas_02982</name>
</gene>
<keyword evidence="3" id="KW-1185">Reference proteome</keyword>
<evidence type="ECO:0000256" key="1">
    <source>
        <dbReference type="SAM" id="Coils"/>
    </source>
</evidence>
<reference evidence="2 3" key="1">
    <citation type="journal article" date="2019" name="PLoS Biol.">
        <title>Sex chromosomes control vertical transmission of feminizing Wolbachia symbionts in an isopod.</title>
        <authorList>
            <person name="Becking T."/>
            <person name="Chebbi M.A."/>
            <person name="Giraud I."/>
            <person name="Moumen B."/>
            <person name="Laverre T."/>
            <person name="Caubet Y."/>
            <person name="Peccoud J."/>
            <person name="Gilbert C."/>
            <person name="Cordaux R."/>
        </authorList>
    </citation>
    <scope>NUCLEOTIDE SEQUENCE [LARGE SCALE GENOMIC DNA]</scope>
    <source>
        <strain evidence="2">ANa2</strain>
        <tissue evidence="2">Whole body excluding digestive tract and cuticle</tissue>
    </source>
</reference>